<dbReference type="Pfam" id="PF01648">
    <property type="entry name" value="ACPS"/>
    <property type="match status" value="1"/>
</dbReference>
<evidence type="ECO:0000256" key="3">
    <source>
        <dbReference type="ARBA" id="ARBA00022723"/>
    </source>
</evidence>
<evidence type="ECO:0000313" key="11">
    <source>
        <dbReference type="Proteomes" id="UP000193244"/>
    </source>
</evidence>
<evidence type="ECO:0000313" key="10">
    <source>
        <dbReference type="EMBL" id="SMG31094.1"/>
    </source>
</evidence>
<keyword evidence="7 8" id="KW-0275">Fatty acid biosynthesis</keyword>
<dbReference type="EC" id="2.7.8.7" evidence="8"/>
<evidence type="ECO:0000259" key="9">
    <source>
        <dbReference type="Pfam" id="PF01648"/>
    </source>
</evidence>
<comment type="function">
    <text evidence="8">Transfers the 4'-phosphopantetheine moiety from coenzyme A to a Ser of acyl-carrier-protein.</text>
</comment>
<comment type="similarity">
    <text evidence="8">Belongs to the P-Pant transferase superfamily. AcpS family.</text>
</comment>
<dbReference type="OrthoDB" id="517356at2"/>
<evidence type="ECO:0000256" key="1">
    <source>
        <dbReference type="ARBA" id="ARBA00022516"/>
    </source>
</evidence>
<dbReference type="NCBIfam" id="TIGR00556">
    <property type="entry name" value="pantethn_trn"/>
    <property type="match status" value="1"/>
</dbReference>
<keyword evidence="5 8" id="KW-0460">Magnesium</keyword>
<dbReference type="GO" id="GO:0005737">
    <property type="term" value="C:cytoplasm"/>
    <property type="evidence" value="ECO:0007669"/>
    <property type="project" value="UniProtKB-SubCell"/>
</dbReference>
<dbReference type="GO" id="GO:0006633">
    <property type="term" value="P:fatty acid biosynthetic process"/>
    <property type="evidence" value="ECO:0007669"/>
    <property type="project" value="UniProtKB-UniRule"/>
</dbReference>
<keyword evidence="2 8" id="KW-0808">Transferase</keyword>
<dbReference type="EMBL" id="FXAY01000002">
    <property type="protein sequence ID" value="SMG31094.1"/>
    <property type="molecule type" value="Genomic_DNA"/>
</dbReference>
<keyword evidence="8" id="KW-0963">Cytoplasm</keyword>
<name>A0A1X7JRV2_9MICO</name>
<dbReference type="HAMAP" id="MF_00101">
    <property type="entry name" value="AcpS"/>
    <property type="match status" value="1"/>
</dbReference>
<feature type="binding site" evidence="8">
    <location>
        <position position="8"/>
    </location>
    <ligand>
        <name>Mg(2+)</name>
        <dbReference type="ChEBI" id="CHEBI:18420"/>
    </ligand>
</feature>
<dbReference type="Proteomes" id="UP000193244">
    <property type="component" value="Unassembled WGS sequence"/>
</dbReference>
<proteinExistence type="inferred from homology"/>
<evidence type="ECO:0000256" key="5">
    <source>
        <dbReference type="ARBA" id="ARBA00022842"/>
    </source>
</evidence>
<keyword evidence="4 8" id="KW-0276">Fatty acid metabolism</keyword>
<comment type="catalytic activity">
    <reaction evidence="8">
        <text>apo-[ACP] + CoA = holo-[ACP] + adenosine 3',5'-bisphosphate + H(+)</text>
        <dbReference type="Rhea" id="RHEA:12068"/>
        <dbReference type="Rhea" id="RHEA-COMP:9685"/>
        <dbReference type="Rhea" id="RHEA-COMP:9690"/>
        <dbReference type="ChEBI" id="CHEBI:15378"/>
        <dbReference type="ChEBI" id="CHEBI:29999"/>
        <dbReference type="ChEBI" id="CHEBI:57287"/>
        <dbReference type="ChEBI" id="CHEBI:58343"/>
        <dbReference type="ChEBI" id="CHEBI:64479"/>
        <dbReference type="EC" id="2.7.8.7"/>
    </reaction>
</comment>
<sequence>MIVGIGVDLVDVPRFVRSIDRTPGLVERLFAEGERGRAPRSLAARFAAKEALIKALGDSSGFRWHDMEVVTDDDGKPSFLLGGQVAETARARGVGAIHLSLSHDGDSAFAFVIAERAEQSGSAAR</sequence>
<dbReference type="AlphaFoldDB" id="A0A1X7JRV2"/>
<dbReference type="RefSeq" id="WP_085484916.1">
    <property type="nucleotide sequence ID" value="NZ_FXAY01000002.1"/>
</dbReference>
<dbReference type="SUPFAM" id="SSF56214">
    <property type="entry name" value="4'-phosphopantetheinyl transferase"/>
    <property type="match status" value="1"/>
</dbReference>
<keyword evidence="11" id="KW-1185">Reference proteome</keyword>
<keyword evidence="3 8" id="KW-0479">Metal-binding</keyword>
<evidence type="ECO:0000256" key="7">
    <source>
        <dbReference type="ARBA" id="ARBA00023160"/>
    </source>
</evidence>
<dbReference type="InterPro" id="IPR004568">
    <property type="entry name" value="Ppantetheine-prot_Trfase_dom"/>
</dbReference>
<evidence type="ECO:0000256" key="8">
    <source>
        <dbReference type="HAMAP-Rule" id="MF_00101"/>
    </source>
</evidence>
<dbReference type="GO" id="GO:0000287">
    <property type="term" value="F:magnesium ion binding"/>
    <property type="evidence" value="ECO:0007669"/>
    <property type="project" value="UniProtKB-UniRule"/>
</dbReference>
<feature type="binding site" evidence="8">
    <location>
        <position position="50"/>
    </location>
    <ligand>
        <name>Mg(2+)</name>
        <dbReference type="ChEBI" id="CHEBI:18420"/>
    </ligand>
</feature>
<keyword evidence="6 8" id="KW-0443">Lipid metabolism</keyword>
<evidence type="ECO:0000256" key="6">
    <source>
        <dbReference type="ARBA" id="ARBA00023098"/>
    </source>
</evidence>
<feature type="domain" description="4'-phosphopantetheinyl transferase" evidence="9">
    <location>
        <begin position="4"/>
        <end position="86"/>
    </location>
</feature>
<protein>
    <recommendedName>
        <fullName evidence="8">Holo-[acyl-carrier-protein] synthase</fullName>
        <shortName evidence="8">Holo-ACP synthase</shortName>
        <ecNumber evidence="8">2.7.8.7</ecNumber>
    </recommendedName>
    <alternativeName>
        <fullName evidence="8">4'-phosphopantetheinyl transferase AcpS</fullName>
    </alternativeName>
</protein>
<dbReference type="NCBIfam" id="NF000832">
    <property type="entry name" value="PRK00070.3-2"/>
    <property type="match status" value="1"/>
</dbReference>
<reference evidence="11" key="1">
    <citation type="submission" date="2017-04" db="EMBL/GenBank/DDBJ databases">
        <authorList>
            <person name="Varghese N."/>
            <person name="Submissions S."/>
        </authorList>
    </citation>
    <scope>NUCLEOTIDE SEQUENCE [LARGE SCALE GENOMIC DNA]</scope>
    <source>
        <strain evidence="11">VKM Ac-2510</strain>
    </source>
</reference>
<gene>
    <name evidence="8" type="primary">acpS</name>
    <name evidence="10" type="ORF">SAMN06296010_1758</name>
</gene>
<evidence type="ECO:0000256" key="2">
    <source>
        <dbReference type="ARBA" id="ARBA00022679"/>
    </source>
</evidence>
<evidence type="ECO:0000256" key="4">
    <source>
        <dbReference type="ARBA" id="ARBA00022832"/>
    </source>
</evidence>
<dbReference type="STRING" id="150121.SAMN06296010_1758"/>
<dbReference type="Gene3D" id="3.90.470.20">
    <property type="entry name" value="4'-phosphopantetheinyl transferase domain"/>
    <property type="match status" value="1"/>
</dbReference>
<keyword evidence="1 8" id="KW-0444">Lipid biosynthesis</keyword>
<organism evidence="10 11">
    <name type="scientific">Agreia pratensis</name>
    <dbReference type="NCBI Taxonomy" id="150121"/>
    <lineage>
        <taxon>Bacteria</taxon>
        <taxon>Bacillati</taxon>
        <taxon>Actinomycetota</taxon>
        <taxon>Actinomycetes</taxon>
        <taxon>Micrococcales</taxon>
        <taxon>Microbacteriaceae</taxon>
        <taxon>Agreia</taxon>
    </lineage>
</organism>
<dbReference type="InterPro" id="IPR002582">
    <property type="entry name" value="ACPS"/>
</dbReference>
<dbReference type="GO" id="GO:0008897">
    <property type="term" value="F:holo-[acyl-carrier-protein] synthase activity"/>
    <property type="evidence" value="ECO:0007669"/>
    <property type="project" value="UniProtKB-UniRule"/>
</dbReference>
<dbReference type="InterPro" id="IPR037143">
    <property type="entry name" value="4-PPantetheinyl_Trfase_dom_sf"/>
</dbReference>
<comment type="cofactor">
    <cofactor evidence="8">
        <name>Mg(2+)</name>
        <dbReference type="ChEBI" id="CHEBI:18420"/>
    </cofactor>
</comment>
<dbReference type="InterPro" id="IPR008278">
    <property type="entry name" value="4-PPantetheinyl_Trfase_dom"/>
</dbReference>
<comment type="subcellular location">
    <subcellularLocation>
        <location evidence="8">Cytoplasm</location>
    </subcellularLocation>
</comment>
<accession>A0A1X7JRV2</accession>